<feature type="signal peptide" evidence="1">
    <location>
        <begin position="1"/>
        <end position="19"/>
    </location>
</feature>
<comment type="caution">
    <text evidence="2">The sequence shown here is derived from an EMBL/GenBank/DDBJ whole genome shotgun (WGS) entry which is preliminary data.</text>
</comment>
<sequence>MRYSLFFILLVLCGAFCNSQIKITDSTTKYPVSYATVSFGNGQGIFADDEGVFVFNKKLYPDVDSLFISALGYKNLNLSTENLKTELILKPQIDKLDEVVITTVITKDRKFKTEELKPYLDDDYYNCWLPTIESEIAVFFPNESDQTTRLEAIKFPIALESKDWNNRKKSNSDKKKFSTLFKVNIYANADGIPGDVLTYETLVFRSTETDGDYHELNVQDLDIIMPDNGMFVSLQVLGYTDKTGKLLPNKKYKEIKGREGTVKIPTNFRPLLPFTDEMDGHRTFVKRVFINGNAWLAFKPNNGFNSSLLKKELFNYGIGLTLNRFKDE</sequence>
<name>A0ABV8ANJ9_9FLAO</name>
<proteinExistence type="predicted"/>
<keyword evidence="3" id="KW-1185">Reference proteome</keyword>
<feature type="chain" id="PRO_5046752295" description="Carboxypeptidase-like protein" evidence="1">
    <location>
        <begin position="20"/>
        <end position="328"/>
    </location>
</feature>
<dbReference type="Proteomes" id="UP001595812">
    <property type="component" value="Unassembled WGS sequence"/>
</dbReference>
<keyword evidence="1" id="KW-0732">Signal</keyword>
<protein>
    <recommendedName>
        <fullName evidence="4">Carboxypeptidase-like protein</fullName>
    </recommendedName>
</protein>
<gene>
    <name evidence="2" type="ORF">ACFOSX_13715</name>
</gene>
<accession>A0ABV8ANJ9</accession>
<evidence type="ECO:0000313" key="2">
    <source>
        <dbReference type="EMBL" id="MFC3878292.1"/>
    </source>
</evidence>
<evidence type="ECO:0000313" key="3">
    <source>
        <dbReference type="Proteomes" id="UP001595812"/>
    </source>
</evidence>
<evidence type="ECO:0000256" key="1">
    <source>
        <dbReference type="SAM" id="SignalP"/>
    </source>
</evidence>
<dbReference type="RefSeq" id="WP_386102371.1">
    <property type="nucleotide sequence ID" value="NZ_JBHSAT010000023.1"/>
</dbReference>
<evidence type="ECO:0008006" key="4">
    <source>
        <dbReference type="Google" id="ProtNLM"/>
    </source>
</evidence>
<organism evidence="2 3">
    <name type="scientific">Winogradskyella maritima</name>
    <dbReference type="NCBI Taxonomy" id="1517766"/>
    <lineage>
        <taxon>Bacteria</taxon>
        <taxon>Pseudomonadati</taxon>
        <taxon>Bacteroidota</taxon>
        <taxon>Flavobacteriia</taxon>
        <taxon>Flavobacteriales</taxon>
        <taxon>Flavobacteriaceae</taxon>
        <taxon>Winogradskyella</taxon>
    </lineage>
</organism>
<reference evidence="3" key="1">
    <citation type="journal article" date="2019" name="Int. J. Syst. Evol. Microbiol.">
        <title>The Global Catalogue of Microorganisms (GCM) 10K type strain sequencing project: providing services to taxonomists for standard genome sequencing and annotation.</title>
        <authorList>
            <consortium name="The Broad Institute Genomics Platform"/>
            <consortium name="The Broad Institute Genome Sequencing Center for Infectious Disease"/>
            <person name="Wu L."/>
            <person name="Ma J."/>
        </authorList>
    </citation>
    <scope>NUCLEOTIDE SEQUENCE [LARGE SCALE GENOMIC DNA]</scope>
    <source>
        <strain evidence="3">CECT 8979</strain>
    </source>
</reference>
<dbReference type="EMBL" id="JBHSAT010000023">
    <property type="protein sequence ID" value="MFC3878292.1"/>
    <property type="molecule type" value="Genomic_DNA"/>
</dbReference>